<dbReference type="InterPro" id="IPR052345">
    <property type="entry name" value="Rad_response_metalloprotease"/>
</dbReference>
<accession>A0A8J2XP58</accession>
<dbReference type="PANTHER" id="PTHR43236:SF1">
    <property type="entry name" value="BLL7220 PROTEIN"/>
    <property type="match status" value="1"/>
</dbReference>
<gene>
    <name evidence="2" type="ORF">GCM10011369_19060</name>
</gene>
<dbReference type="Pfam" id="PF06114">
    <property type="entry name" value="Peptidase_M78"/>
    <property type="match status" value="1"/>
</dbReference>
<dbReference type="InterPro" id="IPR010359">
    <property type="entry name" value="IrrE_HExxH"/>
</dbReference>
<dbReference type="PANTHER" id="PTHR43236">
    <property type="entry name" value="ANTITOXIN HIGA1"/>
    <property type="match status" value="1"/>
</dbReference>
<evidence type="ECO:0000259" key="1">
    <source>
        <dbReference type="Pfam" id="PF06114"/>
    </source>
</evidence>
<evidence type="ECO:0000313" key="2">
    <source>
        <dbReference type="EMBL" id="GGA77370.1"/>
    </source>
</evidence>
<dbReference type="Gene3D" id="1.10.10.2910">
    <property type="match status" value="1"/>
</dbReference>
<dbReference type="AlphaFoldDB" id="A0A8J2XP58"/>
<name>A0A8J2XP58_9GAMM</name>
<keyword evidence="3" id="KW-1185">Reference proteome</keyword>
<dbReference type="EMBL" id="BMDX01000008">
    <property type="protein sequence ID" value="GGA77370.1"/>
    <property type="molecule type" value="Genomic_DNA"/>
</dbReference>
<dbReference type="Proteomes" id="UP000619743">
    <property type="component" value="Unassembled WGS sequence"/>
</dbReference>
<evidence type="ECO:0000313" key="3">
    <source>
        <dbReference type="Proteomes" id="UP000619743"/>
    </source>
</evidence>
<sequence length="267" mass="30136">MMNAKIKSEIYGLYHELGITSPSEIDLEAIAYYKNARVQYKPLKGCEARIIGVDGRAIITVNDSASLERQLFSIGHELGHWFKDRGKVGSLCSKSDMEEGKCSLNHREKTANSFASELLMPHFLFSPVAKDIDLTIDGIQYVKSMFSASFMATIRRTIRLGHHVGFLACYGSDGVRKYFECTPELPYNFIPPQHMPVGSAIQTLISNKTKVAPSFVDGEVWSRADISFGGVVREHAFHYHGDDFLTLVWWEDEAPIVEWIEREHTEA</sequence>
<proteinExistence type="predicted"/>
<comment type="caution">
    <text evidence="2">The sequence shown here is derived from an EMBL/GenBank/DDBJ whole genome shotgun (WGS) entry which is preliminary data.</text>
</comment>
<protein>
    <recommendedName>
        <fullName evidence="1">IrrE N-terminal-like domain-containing protein</fullName>
    </recommendedName>
</protein>
<organism evidence="2 3">
    <name type="scientific">Neiella marina</name>
    <dbReference type="NCBI Taxonomy" id="508461"/>
    <lineage>
        <taxon>Bacteria</taxon>
        <taxon>Pseudomonadati</taxon>
        <taxon>Pseudomonadota</taxon>
        <taxon>Gammaproteobacteria</taxon>
        <taxon>Alteromonadales</taxon>
        <taxon>Echinimonadaceae</taxon>
        <taxon>Neiella</taxon>
    </lineage>
</organism>
<dbReference type="OrthoDB" id="9794834at2"/>
<reference evidence="3" key="1">
    <citation type="journal article" date="2019" name="Int. J. Syst. Evol. Microbiol.">
        <title>The Global Catalogue of Microorganisms (GCM) 10K type strain sequencing project: providing services to taxonomists for standard genome sequencing and annotation.</title>
        <authorList>
            <consortium name="The Broad Institute Genomics Platform"/>
            <consortium name="The Broad Institute Genome Sequencing Center for Infectious Disease"/>
            <person name="Wu L."/>
            <person name="Ma J."/>
        </authorList>
    </citation>
    <scope>NUCLEOTIDE SEQUENCE [LARGE SCALE GENOMIC DNA]</scope>
    <source>
        <strain evidence="3">CGMCC 1.10130</strain>
    </source>
</reference>
<feature type="domain" description="IrrE N-terminal-like" evidence="1">
    <location>
        <begin position="35"/>
        <end position="156"/>
    </location>
</feature>
<dbReference type="RefSeq" id="WP_087505604.1">
    <property type="nucleotide sequence ID" value="NZ_BMDX01000008.1"/>
</dbReference>